<keyword evidence="2" id="KW-1185">Reference proteome</keyword>
<dbReference type="Proteomes" id="UP001522816">
    <property type="component" value="Unassembled WGS sequence"/>
</dbReference>
<proteinExistence type="predicted"/>
<dbReference type="EMBL" id="JAJIAR010000026">
    <property type="protein sequence ID" value="MCK8612230.1"/>
    <property type="molecule type" value="Genomic_DNA"/>
</dbReference>
<evidence type="ECO:0000313" key="1">
    <source>
        <dbReference type="EMBL" id="MCK8612230.1"/>
    </source>
</evidence>
<gene>
    <name evidence="1" type="ORF">LNP10_06975</name>
</gene>
<comment type="caution">
    <text evidence="1">The sequence shown here is derived from an EMBL/GenBank/DDBJ whole genome shotgun (WGS) entry which is preliminary data.</text>
</comment>
<sequence length="78" mass="8594">MRNITAEEVFRLIVMTCQNDLVELIKGTNLITALDQLKTNNDITELADLAAALGCFSDATEVTAHNDSNEDAYISVKY</sequence>
<accession>A0ABT0HZ87</accession>
<organism evidence="1 2">
    <name type="scientific">Apilactobacillus nanyangensis</name>
    <dbReference type="NCBI Taxonomy" id="2799579"/>
    <lineage>
        <taxon>Bacteria</taxon>
        <taxon>Bacillati</taxon>
        <taxon>Bacillota</taxon>
        <taxon>Bacilli</taxon>
        <taxon>Lactobacillales</taxon>
        <taxon>Lactobacillaceae</taxon>
        <taxon>Apilactobacillus</taxon>
    </lineage>
</organism>
<reference evidence="1 2" key="1">
    <citation type="submission" date="2021-11" db="EMBL/GenBank/DDBJ databases">
        <title>Comparative genomics of bee honey and flower isolates.</title>
        <authorList>
            <person name="Bechtner J.D."/>
            <person name="Gallus M.K."/>
            <person name="Ehrmann M."/>
        </authorList>
    </citation>
    <scope>NUCLEOTIDE SEQUENCE [LARGE SCALE GENOMIC DNA]</scope>
    <source>
        <strain evidence="1 2">7</strain>
    </source>
</reference>
<dbReference type="RefSeq" id="WP_248596932.1">
    <property type="nucleotide sequence ID" value="NZ_JAJIAR010000026.1"/>
</dbReference>
<evidence type="ECO:0000313" key="2">
    <source>
        <dbReference type="Proteomes" id="UP001522816"/>
    </source>
</evidence>
<protein>
    <submittedName>
        <fullName evidence="1">Uncharacterized protein</fullName>
    </submittedName>
</protein>
<name>A0ABT0HZ87_9LACO</name>